<organism evidence="4 5">
    <name type="scientific">Pseudolysobacter antarcticus</name>
    <dbReference type="NCBI Taxonomy" id="2511995"/>
    <lineage>
        <taxon>Bacteria</taxon>
        <taxon>Pseudomonadati</taxon>
        <taxon>Pseudomonadota</taxon>
        <taxon>Gammaproteobacteria</taxon>
        <taxon>Lysobacterales</taxon>
        <taxon>Rhodanobacteraceae</taxon>
        <taxon>Pseudolysobacter</taxon>
    </lineage>
</organism>
<evidence type="ECO:0000259" key="3">
    <source>
        <dbReference type="Pfam" id="PF00850"/>
    </source>
</evidence>
<comment type="similarity">
    <text evidence="1">Belongs to the histone deacetylase family.</text>
</comment>
<protein>
    <submittedName>
        <fullName evidence="4">Histone deacetylase</fullName>
    </submittedName>
</protein>
<dbReference type="AlphaFoldDB" id="A0A411HG83"/>
<dbReference type="EMBL" id="CP035704">
    <property type="protein sequence ID" value="QBB69508.1"/>
    <property type="molecule type" value="Genomic_DNA"/>
</dbReference>
<dbReference type="CDD" id="cd09993">
    <property type="entry name" value="HDAC_classIV"/>
    <property type="match status" value="1"/>
</dbReference>
<sequence length="311" mass="33786">MKAFYCHHFVLPLPPEHRFPMSKYALLYQRVFADAQALDIELVEPQPASEIDLLRVHTPDYVQRAIRGELTATEQRKIGFPWSAMMIERSRRSAGSTMSALEAALRGDGVAVNLAGGTHHAFADHGGGYCVFNDTVIAARYVQALGLARHILVVDLDVHQGDGTAAITREDDCIFTFSMHGERNYPVHKQQSDLDVELPDACSDVLYLDQLAQFLPLAIERAAADAVIYLAGADPYGGDRLGRLGLSKPGLAERDRCVLAACARHGLPLAISMAGGYAHDIDDIVDIHFATIRAAAIHARALSTCSSRGVG</sequence>
<dbReference type="Pfam" id="PF00850">
    <property type="entry name" value="Hist_deacetyl"/>
    <property type="match status" value="1"/>
</dbReference>
<dbReference type="InterPro" id="IPR023696">
    <property type="entry name" value="Ureohydrolase_dom_sf"/>
</dbReference>
<keyword evidence="2" id="KW-0378">Hydrolase</keyword>
<name>A0A411HG83_9GAMM</name>
<keyword evidence="5" id="KW-1185">Reference proteome</keyword>
<accession>A0A411HG83</accession>
<dbReference type="GO" id="GO:0040029">
    <property type="term" value="P:epigenetic regulation of gene expression"/>
    <property type="evidence" value="ECO:0007669"/>
    <property type="project" value="TreeGrafter"/>
</dbReference>
<proteinExistence type="inferred from homology"/>
<evidence type="ECO:0000313" key="4">
    <source>
        <dbReference type="EMBL" id="QBB69508.1"/>
    </source>
</evidence>
<evidence type="ECO:0000313" key="5">
    <source>
        <dbReference type="Proteomes" id="UP000291562"/>
    </source>
</evidence>
<dbReference type="PANTHER" id="PTHR10625:SF19">
    <property type="entry name" value="HISTONE DEACETYLASE 12"/>
    <property type="match status" value="1"/>
</dbReference>
<dbReference type="OrthoDB" id="9808367at2"/>
<dbReference type="SUPFAM" id="SSF52768">
    <property type="entry name" value="Arginase/deacetylase"/>
    <property type="match status" value="1"/>
</dbReference>
<dbReference type="InterPro" id="IPR000286">
    <property type="entry name" value="HDACs"/>
</dbReference>
<dbReference type="InterPro" id="IPR037138">
    <property type="entry name" value="His_deacetylse_dom_sf"/>
</dbReference>
<evidence type="ECO:0000256" key="1">
    <source>
        <dbReference type="ARBA" id="ARBA00005947"/>
    </source>
</evidence>
<evidence type="ECO:0000256" key="2">
    <source>
        <dbReference type="ARBA" id="ARBA00022801"/>
    </source>
</evidence>
<dbReference type="InterPro" id="IPR023801">
    <property type="entry name" value="His_deacetylse_dom"/>
</dbReference>
<dbReference type="GO" id="GO:0016787">
    <property type="term" value="F:hydrolase activity"/>
    <property type="evidence" value="ECO:0007669"/>
    <property type="project" value="UniProtKB-KW"/>
</dbReference>
<dbReference type="Gene3D" id="3.40.800.20">
    <property type="entry name" value="Histone deacetylase domain"/>
    <property type="match status" value="1"/>
</dbReference>
<dbReference type="InterPro" id="IPR044150">
    <property type="entry name" value="HDAC_classIV"/>
</dbReference>
<feature type="domain" description="Histone deacetylase" evidence="3">
    <location>
        <begin position="19"/>
        <end position="280"/>
    </location>
</feature>
<dbReference type="PRINTS" id="PR01270">
    <property type="entry name" value="HDASUPER"/>
</dbReference>
<dbReference type="Proteomes" id="UP000291562">
    <property type="component" value="Chromosome"/>
</dbReference>
<reference evidence="4 5" key="1">
    <citation type="submission" date="2019-01" db="EMBL/GenBank/DDBJ databases">
        <title>Pseudolysobacter antarctica gen. nov., sp. nov., isolated from Fildes Peninsula, Antarctica.</title>
        <authorList>
            <person name="Wei Z."/>
            <person name="Peng F."/>
        </authorList>
    </citation>
    <scope>NUCLEOTIDE SEQUENCE [LARGE SCALE GENOMIC DNA]</scope>
    <source>
        <strain evidence="4 5">AQ6-296</strain>
    </source>
</reference>
<dbReference type="PANTHER" id="PTHR10625">
    <property type="entry name" value="HISTONE DEACETYLASE HDAC1-RELATED"/>
    <property type="match status" value="1"/>
</dbReference>
<dbReference type="GO" id="GO:0004407">
    <property type="term" value="F:histone deacetylase activity"/>
    <property type="evidence" value="ECO:0007669"/>
    <property type="project" value="InterPro"/>
</dbReference>
<dbReference type="KEGG" id="xbc:ELE36_03450"/>
<gene>
    <name evidence="4" type="ORF">ELE36_03450</name>
</gene>